<dbReference type="InterPro" id="IPR050109">
    <property type="entry name" value="HTH-type_TetR-like_transc_reg"/>
</dbReference>
<dbReference type="EMBL" id="FOEE01000017">
    <property type="protein sequence ID" value="SEP23324.1"/>
    <property type="molecule type" value="Genomic_DNA"/>
</dbReference>
<dbReference type="Gene3D" id="1.10.357.10">
    <property type="entry name" value="Tetracycline Repressor, domain 2"/>
    <property type="match status" value="1"/>
</dbReference>
<dbReference type="AlphaFoldDB" id="A0A1H8W6N9"/>
<evidence type="ECO:0000256" key="2">
    <source>
        <dbReference type="ARBA" id="ARBA00023125"/>
    </source>
</evidence>
<dbReference type="STRING" id="673521.SAMN05660991_04117"/>
<sequence length="200" mass="22053">MPEPTRDADRLAASRLRTWRGIQAAAVRLVAERGFAAVTVDDVAAAAGTSRRTFFNYFPTKVAALFDPDPEMAGRLRELVDRSPRTDDPWADLCWICRGFAAAGSHEGLALRRRLLGEFPEFGEYVGSAHGFVERALAAWAQRRLPDDPLHARLLTGAAGAALSAAFRTWQPEQPTEEYVRLLDRALAALRVAPPEADQR</sequence>
<dbReference type="SUPFAM" id="SSF46689">
    <property type="entry name" value="Homeodomain-like"/>
    <property type="match status" value="1"/>
</dbReference>
<dbReference type="OrthoDB" id="8688418at2"/>
<evidence type="ECO:0000256" key="4">
    <source>
        <dbReference type="PROSITE-ProRule" id="PRU00335"/>
    </source>
</evidence>
<protein>
    <submittedName>
        <fullName evidence="6">Transcriptional regulator, TetR family</fullName>
    </submittedName>
</protein>
<keyword evidence="2 4" id="KW-0238">DNA-binding</keyword>
<evidence type="ECO:0000256" key="3">
    <source>
        <dbReference type="ARBA" id="ARBA00023163"/>
    </source>
</evidence>
<evidence type="ECO:0000313" key="6">
    <source>
        <dbReference type="EMBL" id="SEP23324.1"/>
    </source>
</evidence>
<dbReference type="Pfam" id="PF00440">
    <property type="entry name" value="TetR_N"/>
    <property type="match status" value="1"/>
</dbReference>
<proteinExistence type="predicted"/>
<dbReference type="GO" id="GO:0003700">
    <property type="term" value="F:DNA-binding transcription factor activity"/>
    <property type="evidence" value="ECO:0007669"/>
    <property type="project" value="TreeGrafter"/>
</dbReference>
<dbReference type="InterPro" id="IPR001647">
    <property type="entry name" value="HTH_TetR"/>
</dbReference>
<dbReference type="PROSITE" id="PS50977">
    <property type="entry name" value="HTH_TETR_2"/>
    <property type="match status" value="1"/>
</dbReference>
<dbReference type="GO" id="GO:0000976">
    <property type="term" value="F:transcription cis-regulatory region binding"/>
    <property type="evidence" value="ECO:0007669"/>
    <property type="project" value="TreeGrafter"/>
</dbReference>
<evidence type="ECO:0000259" key="5">
    <source>
        <dbReference type="PROSITE" id="PS50977"/>
    </source>
</evidence>
<reference evidence="7" key="1">
    <citation type="submission" date="2016-10" db="EMBL/GenBank/DDBJ databases">
        <authorList>
            <person name="Varghese N."/>
            <person name="Submissions S."/>
        </authorList>
    </citation>
    <scope>NUCLEOTIDE SEQUENCE [LARGE SCALE GENOMIC DNA]</scope>
    <source>
        <strain evidence="7">DSM 45413</strain>
    </source>
</reference>
<dbReference type="InterPro" id="IPR009057">
    <property type="entry name" value="Homeodomain-like_sf"/>
</dbReference>
<organism evidence="6 7">
    <name type="scientific">Trujillonella endophytica</name>
    <dbReference type="NCBI Taxonomy" id="673521"/>
    <lineage>
        <taxon>Bacteria</taxon>
        <taxon>Bacillati</taxon>
        <taxon>Actinomycetota</taxon>
        <taxon>Actinomycetes</taxon>
        <taxon>Geodermatophilales</taxon>
        <taxon>Geodermatophilaceae</taxon>
        <taxon>Trujillonella</taxon>
    </lineage>
</organism>
<dbReference type="PRINTS" id="PR00455">
    <property type="entry name" value="HTHTETR"/>
</dbReference>
<keyword evidence="3" id="KW-0804">Transcription</keyword>
<dbReference type="PANTHER" id="PTHR30055:SF238">
    <property type="entry name" value="MYCOFACTOCIN BIOSYNTHESIS TRANSCRIPTIONAL REGULATOR MFTR-RELATED"/>
    <property type="match status" value="1"/>
</dbReference>
<dbReference type="PANTHER" id="PTHR30055">
    <property type="entry name" value="HTH-TYPE TRANSCRIPTIONAL REGULATOR RUTR"/>
    <property type="match status" value="1"/>
</dbReference>
<evidence type="ECO:0000256" key="1">
    <source>
        <dbReference type="ARBA" id="ARBA00023015"/>
    </source>
</evidence>
<accession>A0A1H8W6N9</accession>
<keyword evidence="7" id="KW-1185">Reference proteome</keyword>
<dbReference type="Proteomes" id="UP000198960">
    <property type="component" value="Unassembled WGS sequence"/>
</dbReference>
<feature type="domain" description="HTH tetR-type" evidence="5">
    <location>
        <begin position="16"/>
        <end position="76"/>
    </location>
</feature>
<feature type="DNA-binding region" description="H-T-H motif" evidence="4">
    <location>
        <begin position="39"/>
        <end position="58"/>
    </location>
</feature>
<dbReference type="RefSeq" id="WP_091948135.1">
    <property type="nucleotide sequence ID" value="NZ_FOEE01000017.1"/>
</dbReference>
<evidence type="ECO:0000313" key="7">
    <source>
        <dbReference type="Proteomes" id="UP000198960"/>
    </source>
</evidence>
<keyword evidence="1" id="KW-0805">Transcription regulation</keyword>
<name>A0A1H8W6N9_9ACTN</name>
<gene>
    <name evidence="6" type="ORF">SAMN05660991_04117</name>
</gene>